<reference evidence="3" key="3">
    <citation type="submission" date="2022-12" db="EMBL/GenBank/DDBJ databases">
        <authorList>
            <person name="Sun Q."/>
            <person name="Kim S."/>
        </authorList>
    </citation>
    <scope>NUCLEOTIDE SEQUENCE</scope>
    <source>
        <strain evidence="3">KCTC 12343</strain>
    </source>
</reference>
<feature type="signal peptide" evidence="1">
    <location>
        <begin position="1"/>
        <end position="26"/>
    </location>
</feature>
<name>A0A411X048_9BURK</name>
<proteinExistence type="predicted"/>
<evidence type="ECO:0000313" key="4">
    <source>
        <dbReference type="EMBL" id="QBI02334.1"/>
    </source>
</evidence>
<dbReference type="Proteomes" id="UP000628442">
    <property type="component" value="Unassembled WGS sequence"/>
</dbReference>
<evidence type="ECO:0000313" key="6">
    <source>
        <dbReference type="Proteomes" id="UP000628442"/>
    </source>
</evidence>
<gene>
    <name evidence="4" type="ORF">EYF70_16925</name>
    <name evidence="3" type="ORF">GCM10007387_27210</name>
</gene>
<dbReference type="OrthoDB" id="8901520at2"/>
<dbReference type="EMBL" id="CP036401">
    <property type="protein sequence ID" value="QBI02334.1"/>
    <property type="molecule type" value="Genomic_DNA"/>
</dbReference>
<dbReference type="RefSeq" id="WP_131146448.1">
    <property type="nucleotide sequence ID" value="NZ_BMWV01000005.1"/>
</dbReference>
<keyword evidence="5" id="KW-1185">Reference proteome</keyword>
<reference evidence="4 5" key="2">
    <citation type="submission" date="2019-02" db="EMBL/GenBank/DDBJ databases">
        <title>Draft Genome Sequences of Six Type Strains of the Genus Massilia.</title>
        <authorList>
            <person name="Miess H."/>
            <person name="Frediansyhah A."/>
            <person name="Gross H."/>
        </authorList>
    </citation>
    <scope>NUCLEOTIDE SEQUENCE [LARGE SCALE GENOMIC DNA]</scope>
    <source>
        <strain evidence="4 5">DSM 17472</strain>
    </source>
</reference>
<evidence type="ECO:0000313" key="5">
    <source>
        <dbReference type="Proteomes" id="UP000292307"/>
    </source>
</evidence>
<feature type="domain" description="Ice-binding protein C-terminal" evidence="2">
    <location>
        <begin position="167"/>
        <end position="191"/>
    </location>
</feature>
<dbReference type="NCBIfam" id="TIGR02595">
    <property type="entry name" value="PEP_CTERM"/>
    <property type="match status" value="1"/>
</dbReference>
<organism evidence="3 6">
    <name type="scientific">Pseudoduganella albidiflava</name>
    <dbReference type="NCBI Taxonomy" id="321983"/>
    <lineage>
        <taxon>Bacteria</taxon>
        <taxon>Pseudomonadati</taxon>
        <taxon>Pseudomonadota</taxon>
        <taxon>Betaproteobacteria</taxon>
        <taxon>Burkholderiales</taxon>
        <taxon>Oxalobacteraceae</taxon>
        <taxon>Telluria group</taxon>
        <taxon>Pseudoduganella</taxon>
    </lineage>
</organism>
<dbReference type="InterPro" id="IPR013424">
    <property type="entry name" value="Ice-binding_C"/>
</dbReference>
<dbReference type="Pfam" id="PF07589">
    <property type="entry name" value="PEP-CTERM"/>
    <property type="match status" value="1"/>
</dbReference>
<evidence type="ECO:0000259" key="2">
    <source>
        <dbReference type="Pfam" id="PF07589"/>
    </source>
</evidence>
<protein>
    <submittedName>
        <fullName evidence="4">PEP-CTERM sorting domain-containing protein</fullName>
    </submittedName>
</protein>
<dbReference type="Proteomes" id="UP000292307">
    <property type="component" value="Chromosome"/>
</dbReference>
<feature type="chain" id="PRO_5044601810" evidence="1">
    <location>
        <begin position="27"/>
        <end position="206"/>
    </location>
</feature>
<dbReference type="EMBL" id="BMWV01000005">
    <property type="protein sequence ID" value="GGY43624.1"/>
    <property type="molecule type" value="Genomic_DNA"/>
</dbReference>
<dbReference type="AlphaFoldDB" id="A0A411X048"/>
<evidence type="ECO:0000256" key="1">
    <source>
        <dbReference type="SAM" id="SignalP"/>
    </source>
</evidence>
<keyword evidence="1" id="KW-0732">Signal</keyword>
<reference evidence="3" key="1">
    <citation type="journal article" date="2014" name="Int. J. Syst. Evol. Microbiol.">
        <title>Complete genome sequence of Corynebacterium casei LMG S-19264T (=DSM 44701T), isolated from a smear-ripened cheese.</title>
        <authorList>
            <consortium name="US DOE Joint Genome Institute (JGI-PGF)"/>
            <person name="Walter F."/>
            <person name="Albersmeier A."/>
            <person name="Kalinowski J."/>
            <person name="Ruckert C."/>
        </authorList>
    </citation>
    <scope>NUCLEOTIDE SEQUENCE</scope>
    <source>
        <strain evidence="3">KCTC 12343</strain>
    </source>
</reference>
<accession>A0A411X048</accession>
<evidence type="ECO:0000313" key="3">
    <source>
        <dbReference type="EMBL" id="GGY43624.1"/>
    </source>
</evidence>
<sequence length="206" mass="20676">MNTQDLFKALALAAVGTTLGMGSAHAGMLPLQGATITATYNGDAAGMLGLDHGFAAEPGSNTSALDPTGTGVEFLTADFLFGIDFSASGALTVIANGTIPAGAYSMRFDFGNSLASPIGAFTFTGTDGASGVPGLSIVDPHTIALELGGVEWNEFGAITAQIDTVAAVPEPSSAVLLLAGLGCLAAVRRARNGYRSAAHGTRQRRG</sequence>